<name>A0A8J6TX46_9FLAO</name>
<organism evidence="2 3">
    <name type="scientific">Taishania pollutisoli</name>
    <dbReference type="NCBI Taxonomy" id="2766479"/>
    <lineage>
        <taxon>Bacteria</taxon>
        <taxon>Pseudomonadati</taxon>
        <taxon>Bacteroidota</taxon>
        <taxon>Flavobacteriia</taxon>
        <taxon>Flavobacteriales</taxon>
        <taxon>Crocinitomicaceae</taxon>
        <taxon>Taishania</taxon>
    </lineage>
</organism>
<dbReference type="AlphaFoldDB" id="A0A8J6TX46"/>
<keyword evidence="3" id="KW-1185">Reference proteome</keyword>
<evidence type="ECO:0000313" key="2">
    <source>
        <dbReference type="EMBL" id="MBC9811966.1"/>
    </source>
</evidence>
<evidence type="ECO:0000313" key="3">
    <source>
        <dbReference type="Proteomes" id="UP000652681"/>
    </source>
</evidence>
<reference evidence="2" key="1">
    <citation type="submission" date="2020-09" db="EMBL/GenBank/DDBJ databases">
        <title>Taishania pollutisoli gen. nov., sp. nov., Isolated from Tetrabromobisphenol A-Contaminated Soil.</title>
        <authorList>
            <person name="Chen Q."/>
        </authorList>
    </citation>
    <scope>NUCLEOTIDE SEQUENCE</scope>
    <source>
        <strain evidence="2">CZZ-1</strain>
    </source>
</reference>
<gene>
    <name evidence="2" type="ORF">H9Y05_05690</name>
</gene>
<feature type="transmembrane region" description="Helical" evidence="1">
    <location>
        <begin position="113"/>
        <end position="130"/>
    </location>
</feature>
<dbReference type="Proteomes" id="UP000652681">
    <property type="component" value="Unassembled WGS sequence"/>
</dbReference>
<evidence type="ECO:0000256" key="1">
    <source>
        <dbReference type="SAM" id="Phobius"/>
    </source>
</evidence>
<keyword evidence="1" id="KW-0812">Transmembrane</keyword>
<comment type="caution">
    <text evidence="2">The sequence shown here is derived from an EMBL/GenBank/DDBJ whole genome shotgun (WGS) entry which is preliminary data.</text>
</comment>
<dbReference type="RefSeq" id="WP_216713732.1">
    <property type="nucleotide sequence ID" value="NZ_JACVEL010000003.1"/>
</dbReference>
<dbReference type="EMBL" id="JACVEL010000003">
    <property type="protein sequence ID" value="MBC9811966.1"/>
    <property type="molecule type" value="Genomic_DNA"/>
</dbReference>
<keyword evidence="1" id="KW-1133">Transmembrane helix</keyword>
<proteinExistence type="predicted"/>
<protein>
    <submittedName>
        <fullName evidence="2">Uncharacterized protein</fullName>
    </submittedName>
</protein>
<keyword evidence="1" id="KW-0472">Membrane</keyword>
<sequence>MNQLTAFYELKERVLLRYREVYPYASTEWKTVSSKDIQQLIDDIEQATRQRVSEKWMYTHLKPAENEKLPRKDMLDILSAYCRFDSWDAFVHTVHTAEEVVTVTKQTPTKRRLLLLLGGILLGGGLLFYWKLQQPKGIAAFNKQEKVKVKDFYTQEDINDSTIQLFVKEKNTLKPLNINDIPATVLEKKSELIVESPFYSEAIVAIKEETKTIVLKPDDHAMMLKAFMQSDIKDWETRKVQLNTILSPDLEVLIHLQNGLGIEYMNKEEFTQKLTIPTQAIKRWQVLSLEQDTTQRIIKIRIKQN</sequence>
<accession>A0A8J6TX46</accession>